<keyword evidence="2" id="KW-1185">Reference proteome</keyword>
<dbReference type="RefSeq" id="YP_008125387.1">
    <property type="nucleotide sequence ID" value="NC_021529.2"/>
</dbReference>
<proteinExistence type="predicted"/>
<dbReference type="GeneID" id="15926692"/>
<name>R9TGL1_9CAUD</name>
<evidence type="ECO:0000313" key="1">
    <source>
        <dbReference type="EMBL" id="AGN30238.1"/>
    </source>
</evidence>
<sequence length="116" mass="13656">MKLEELAVVHPYYCSDSNYYSNDAGCSFETATDFLEEFNDADIDMNLVFRWDVKPHLDAETEEVTDKFYADVFMIHQRKGIFAPYHIESITEDEASSFAEYLRRHKEALTKLWEPL</sequence>
<dbReference type="EMBL" id="HQ317393">
    <property type="protein sequence ID" value="AGN30238.1"/>
    <property type="molecule type" value="Genomic_DNA"/>
</dbReference>
<dbReference type="KEGG" id="vg:15926692"/>
<reference evidence="1 2" key="1">
    <citation type="journal article" date="2014" name="Genome Biol. Evol.">
        <title>Composite Conserved Promoter-Terminator Motifs (PeSLs) that Mediate Modular Shuffling in the Diverse T4-Like Myoviruses.</title>
        <authorList>
            <person name="Comeau A.M."/>
            <person name="Arbiol C."/>
            <person name="Krisch H.M."/>
        </authorList>
    </citation>
    <scope>NUCLEOTIDE SEQUENCE [LARGE SCALE GENOMIC DNA]</scope>
</reference>
<organism evidence="1 2">
    <name type="scientific">Vibrio phage nt-1</name>
    <dbReference type="NCBI Taxonomy" id="115992"/>
    <lineage>
        <taxon>Viruses</taxon>
        <taxon>Duplodnaviria</taxon>
        <taxon>Heunggongvirae</taxon>
        <taxon>Uroviricota</taxon>
        <taxon>Caudoviricetes</taxon>
        <taxon>Pantevenvirales</taxon>
        <taxon>Straboviridae</taxon>
        <taxon>Mylasvirus</taxon>
        <taxon>Mylasvirus persius</taxon>
    </lineage>
</organism>
<evidence type="ECO:0000313" key="2">
    <source>
        <dbReference type="Proteomes" id="UP000201461"/>
    </source>
</evidence>
<protein>
    <submittedName>
        <fullName evidence="1">Uncharacterized protein</fullName>
    </submittedName>
</protein>
<gene>
    <name evidence="1" type="ORF">VPFG_00239</name>
</gene>
<dbReference type="Proteomes" id="UP000201461">
    <property type="component" value="Segment"/>
</dbReference>
<dbReference type="OrthoDB" id="23024at10239"/>
<accession>R9TGL1</accession>